<dbReference type="InterPro" id="IPR036259">
    <property type="entry name" value="MFS_trans_sf"/>
</dbReference>
<evidence type="ECO:0000256" key="23">
    <source>
        <dbReference type="ARBA" id="ARBA00045709"/>
    </source>
</evidence>
<comment type="catalytic activity">
    <reaction evidence="11">
        <text>L-alpha-aminoacyl-L-histidine(out) = L-alpha-aminoacyl-L-histidine(in)</text>
        <dbReference type="Rhea" id="RHEA:79375"/>
        <dbReference type="ChEBI" id="CHEBI:229967"/>
    </reaction>
</comment>
<feature type="domain" description="Major facilitator superfamily (MFS) profile" evidence="26">
    <location>
        <begin position="29"/>
        <end position="432"/>
    </location>
</feature>
<comment type="function">
    <text evidence="23">Lysosomal dipeptide uniporter that selectively exports lysine, arginine or histidine-containing dipeptides with a net positive charge from the lysosome lumen into the cytosol. Could play a role in a specific type of protein O-glycosylation indirectly regulating macrophages migration and tissue invasion. Also essential for liver homeostasis.</text>
</comment>
<evidence type="ECO:0000256" key="13">
    <source>
        <dbReference type="ARBA" id="ARBA00044893"/>
    </source>
</evidence>
<keyword evidence="7" id="KW-0458">Lysosome</keyword>
<dbReference type="Pfam" id="PF07690">
    <property type="entry name" value="MFS_1"/>
    <property type="match status" value="1"/>
</dbReference>
<feature type="transmembrane region" description="Helical" evidence="25">
    <location>
        <begin position="123"/>
        <end position="140"/>
    </location>
</feature>
<evidence type="ECO:0000313" key="27">
    <source>
        <dbReference type="EMBL" id="AKQ33627.1"/>
    </source>
</evidence>
<feature type="transmembrane region" description="Helical" evidence="25">
    <location>
        <begin position="302"/>
        <end position="321"/>
    </location>
</feature>
<keyword evidence="6 25" id="KW-0472">Membrane</keyword>
<dbReference type="PANTHER" id="PTHR23512:SF3">
    <property type="entry name" value="MAJOR FACILITATOR SUPERFAMILY DOMAIN-CONTAINING PROTEIN 1"/>
    <property type="match status" value="1"/>
</dbReference>
<feature type="transmembrane region" description="Helical" evidence="25">
    <location>
        <begin position="152"/>
        <end position="174"/>
    </location>
</feature>
<reference evidence="27 28" key="1">
    <citation type="journal article" date="2015" name="Genome Biol. Evol.">
        <title>Distinctive Genome Reduction Rates Revealed by Genomic Analyses of Two Coxiella-Like Endosymbionts in Ticks.</title>
        <authorList>
            <person name="Gottlieb Y."/>
            <person name="Lalzar I."/>
            <person name="Klasson L."/>
        </authorList>
    </citation>
    <scope>NUCLEOTIDE SEQUENCE [LARGE SCALE GENOMIC DNA]</scope>
    <source>
        <strain evidence="27 28">CRt</strain>
    </source>
</reference>
<evidence type="ECO:0000256" key="6">
    <source>
        <dbReference type="ARBA" id="ARBA00023136"/>
    </source>
</evidence>
<dbReference type="Proteomes" id="UP000063965">
    <property type="component" value="Chromosome"/>
</dbReference>
<evidence type="ECO:0000256" key="24">
    <source>
        <dbReference type="ARBA" id="ARBA00046376"/>
    </source>
</evidence>
<evidence type="ECO:0000256" key="11">
    <source>
        <dbReference type="ARBA" id="ARBA00044884"/>
    </source>
</evidence>
<comment type="subcellular location">
    <subcellularLocation>
        <location evidence="1">Lysosome membrane</location>
        <topology evidence="1">Multi-pass membrane protein</topology>
    </subcellularLocation>
</comment>
<feature type="transmembrane region" description="Helical" evidence="25">
    <location>
        <begin position="408"/>
        <end position="428"/>
    </location>
</feature>
<feature type="transmembrane region" description="Helical" evidence="25">
    <location>
        <begin position="327"/>
        <end position="350"/>
    </location>
</feature>
<dbReference type="SUPFAM" id="SSF103473">
    <property type="entry name" value="MFS general substrate transporter"/>
    <property type="match status" value="1"/>
</dbReference>
<proteinExistence type="inferred from homology"/>
<organism evidence="27 28">
    <name type="scientific">Candidatus Coxiella mudrowiae</name>
    <dbReference type="NCBI Taxonomy" id="2054173"/>
    <lineage>
        <taxon>Bacteria</taxon>
        <taxon>Pseudomonadati</taxon>
        <taxon>Pseudomonadota</taxon>
        <taxon>Gammaproteobacteria</taxon>
        <taxon>Legionellales</taxon>
        <taxon>Coxiellaceae</taxon>
        <taxon>Coxiella</taxon>
    </lineage>
</organism>
<feature type="transmembrane region" description="Helical" evidence="25">
    <location>
        <begin position="65"/>
        <end position="89"/>
    </location>
</feature>
<keyword evidence="3" id="KW-0813">Transport</keyword>
<evidence type="ECO:0000256" key="15">
    <source>
        <dbReference type="ARBA" id="ARBA00044899"/>
    </source>
</evidence>
<evidence type="ECO:0000256" key="20">
    <source>
        <dbReference type="ARBA" id="ARBA00044924"/>
    </source>
</evidence>
<evidence type="ECO:0000256" key="10">
    <source>
        <dbReference type="ARBA" id="ARBA00044881"/>
    </source>
</evidence>
<evidence type="ECO:0000256" key="8">
    <source>
        <dbReference type="ARBA" id="ARBA00044876"/>
    </source>
</evidence>
<evidence type="ECO:0000256" key="21">
    <source>
        <dbReference type="ARBA" id="ARBA00044985"/>
    </source>
</evidence>
<evidence type="ECO:0000256" key="16">
    <source>
        <dbReference type="ARBA" id="ARBA00044900"/>
    </source>
</evidence>
<evidence type="ECO:0000256" key="25">
    <source>
        <dbReference type="SAM" id="Phobius"/>
    </source>
</evidence>
<comment type="catalytic activity">
    <reaction evidence="14">
        <text>L-aspartyl-L-lysine(out) = L-aspartyl-L-lysine(in)</text>
        <dbReference type="Rhea" id="RHEA:79411"/>
        <dbReference type="ChEBI" id="CHEBI:229953"/>
    </reaction>
</comment>
<name>A0ABM5UUK5_9COXI</name>
<comment type="catalytic activity">
    <reaction evidence="10">
        <text>L-alpha-aminoacyl-L-arginine(out) = L-alpha-aminoacyl-L-arginine(in)</text>
        <dbReference type="Rhea" id="RHEA:79367"/>
        <dbReference type="ChEBI" id="CHEBI:229968"/>
    </reaction>
</comment>
<feature type="transmembrane region" description="Helical" evidence="25">
    <location>
        <begin position="357"/>
        <end position="377"/>
    </location>
</feature>
<evidence type="ECO:0000256" key="12">
    <source>
        <dbReference type="ARBA" id="ARBA00044891"/>
    </source>
</evidence>
<evidence type="ECO:0000256" key="22">
    <source>
        <dbReference type="ARBA" id="ARBA00045018"/>
    </source>
</evidence>
<keyword evidence="28" id="KW-1185">Reference proteome</keyword>
<evidence type="ECO:0000256" key="3">
    <source>
        <dbReference type="ARBA" id="ARBA00022448"/>
    </source>
</evidence>
<comment type="catalytic activity">
    <reaction evidence="18">
        <text>L-histidyl-L-alpha-amino acid(out) = L-histidyl-L-alpha-amino acid(in)</text>
        <dbReference type="Rhea" id="RHEA:79379"/>
        <dbReference type="ChEBI" id="CHEBI:229964"/>
    </reaction>
</comment>
<comment type="catalytic activity">
    <reaction evidence="17">
        <text>L-arginyl-glycine(out) = L-arginyl-glycine(in)</text>
        <dbReference type="Rhea" id="RHEA:79391"/>
        <dbReference type="ChEBI" id="CHEBI:229955"/>
    </reaction>
</comment>
<evidence type="ECO:0000259" key="26">
    <source>
        <dbReference type="PROSITE" id="PS50850"/>
    </source>
</evidence>
<comment type="catalytic activity">
    <reaction evidence="16">
        <text>L-lysyl-L-lysine(out) = L-lysyl-L-lysine(in)</text>
        <dbReference type="Rhea" id="RHEA:79403"/>
        <dbReference type="ChEBI" id="CHEBI:229956"/>
    </reaction>
</comment>
<dbReference type="EMBL" id="CP011126">
    <property type="protein sequence ID" value="AKQ33627.1"/>
    <property type="molecule type" value="Genomic_DNA"/>
</dbReference>
<comment type="catalytic activity">
    <reaction evidence="13">
        <text>L-alpha-aminoacyl-L-lysine(out) = L-alpha-aminoacyl-L-lysine(in)</text>
        <dbReference type="Rhea" id="RHEA:79383"/>
        <dbReference type="ChEBI" id="CHEBI:229966"/>
    </reaction>
</comment>
<feature type="transmembrane region" description="Helical" evidence="25">
    <location>
        <begin position="25"/>
        <end position="45"/>
    </location>
</feature>
<feature type="transmembrane region" description="Helical" evidence="25">
    <location>
        <begin position="237"/>
        <end position="258"/>
    </location>
</feature>
<comment type="catalytic activity">
    <reaction evidence="15">
        <text>L-arginyl-L-alpha-amino acid(out) = L-arginyl-L-alpha-amino acid(in)</text>
        <dbReference type="Rhea" id="RHEA:79371"/>
        <dbReference type="ChEBI" id="CHEBI:84315"/>
    </reaction>
</comment>
<dbReference type="RefSeq" id="WP_048875229.1">
    <property type="nucleotide sequence ID" value="NZ_CP011126.1"/>
</dbReference>
<comment type="catalytic activity">
    <reaction evidence="12">
        <text>L-lysyl-L-alpha-amino acid(out) = L-lysyl-L-alpha-amino acid(in)</text>
        <dbReference type="Rhea" id="RHEA:79387"/>
        <dbReference type="ChEBI" id="CHEBI:229965"/>
    </reaction>
</comment>
<gene>
    <name evidence="27" type="ORF">CleRT_08450</name>
</gene>
<evidence type="ECO:0000256" key="19">
    <source>
        <dbReference type="ARBA" id="ARBA00044919"/>
    </source>
</evidence>
<comment type="catalytic activity">
    <reaction evidence="8">
        <text>L-lysyl-L-alanine(out) = L-lysyl-L-alanine(in)</text>
        <dbReference type="Rhea" id="RHEA:79399"/>
        <dbReference type="ChEBI" id="CHEBI:229954"/>
    </reaction>
</comment>
<evidence type="ECO:0000256" key="18">
    <source>
        <dbReference type="ARBA" id="ARBA00044912"/>
    </source>
</evidence>
<evidence type="ECO:0000313" key="28">
    <source>
        <dbReference type="Proteomes" id="UP000063965"/>
    </source>
</evidence>
<dbReference type="InterPro" id="IPR011701">
    <property type="entry name" value="MFS"/>
</dbReference>
<sequence>MQYPVIDENSDHSVASDFSASRWTYFYPTLVIVLSALFLFYKYLLQVSPSVMTEDLMRVFHVSGVGLGNLAATYFYTYVVAQLFVGVLLDKYSPRLLTTLAILCCAIASVIFARANSLGLAEMARMLIGVGAAFATISYMKLAAIWFSPHRFAFVGGLLATAAMVGAICGEAPLGFLVQNIGWRHSLMFCSFLGIFVASLFYLLIRDKNQQPLILSSHCKNITLKDILELLKNKKNWLLALYSGLSFAPVAVFGGLWGNPFLQEAYQLSKTQAAGLISLAFIGVAIGGPALGYLADRFNKRIPTMILGTIFGLVALILVIYNSYSSTYWIGTFLFLFGFGIGSFMLAFAVGKEINKAALAATVIALINMGDAIFGAINEPLVGKILDIFWSGKMLNGAPHFSVMDYRIALTLLPFDLLLALFFIWFFCVKSRPCFVPEDFVAS</sequence>
<comment type="catalytic activity">
    <reaction evidence="20">
        <text>L-lysyl-glycine(out) = L-lysyl-glycine(in)</text>
        <dbReference type="Rhea" id="RHEA:79407"/>
        <dbReference type="ChEBI" id="CHEBI:191202"/>
    </reaction>
</comment>
<feature type="transmembrane region" description="Helical" evidence="25">
    <location>
        <begin position="186"/>
        <end position="205"/>
    </location>
</feature>
<comment type="similarity">
    <text evidence="2">Belongs to the major facilitator superfamily.</text>
</comment>
<evidence type="ECO:0000256" key="7">
    <source>
        <dbReference type="ARBA" id="ARBA00023228"/>
    </source>
</evidence>
<dbReference type="PROSITE" id="PS50850">
    <property type="entry name" value="MFS"/>
    <property type="match status" value="1"/>
</dbReference>
<evidence type="ECO:0000256" key="17">
    <source>
        <dbReference type="ARBA" id="ARBA00044903"/>
    </source>
</evidence>
<dbReference type="Gene3D" id="1.20.1250.20">
    <property type="entry name" value="MFS general substrate transporter like domains"/>
    <property type="match status" value="2"/>
</dbReference>
<dbReference type="InterPro" id="IPR052187">
    <property type="entry name" value="MFSD1"/>
</dbReference>
<feature type="transmembrane region" description="Helical" evidence="25">
    <location>
        <begin position="96"/>
        <end position="117"/>
    </location>
</feature>
<comment type="catalytic activity">
    <reaction evidence="9">
        <text>L-histidyl-glycine(out) = L-histidyl-glycine(in)</text>
        <dbReference type="Rhea" id="RHEA:79395"/>
        <dbReference type="ChEBI" id="CHEBI:229957"/>
    </reaction>
</comment>
<dbReference type="InterPro" id="IPR020846">
    <property type="entry name" value="MFS_dom"/>
</dbReference>
<evidence type="ECO:0000256" key="14">
    <source>
        <dbReference type="ARBA" id="ARBA00044898"/>
    </source>
</evidence>
<evidence type="ECO:0000256" key="5">
    <source>
        <dbReference type="ARBA" id="ARBA00022989"/>
    </source>
</evidence>
<comment type="subunit">
    <text evidence="24">Homodimer. Interacts with lysosomal protein GLMP (via lumenal domain); the interaction starts while both proteins are still in the endoplasmic reticulum and is required for stabilization of MFSD1 in lysosomes but has no direct effect on its targeting to lysosomes or transporter activity.</text>
</comment>
<evidence type="ECO:0000256" key="4">
    <source>
        <dbReference type="ARBA" id="ARBA00022692"/>
    </source>
</evidence>
<keyword evidence="4 25" id="KW-0812">Transmembrane</keyword>
<feature type="transmembrane region" description="Helical" evidence="25">
    <location>
        <begin position="273"/>
        <end position="295"/>
    </location>
</feature>
<comment type="catalytic activity">
    <reaction evidence="19">
        <text>L-alanyl-L-lysine(out) = L-alanyl-L-lysine(in)</text>
        <dbReference type="Rhea" id="RHEA:79415"/>
        <dbReference type="ChEBI" id="CHEBI:192470"/>
    </reaction>
</comment>
<dbReference type="PANTHER" id="PTHR23512">
    <property type="entry name" value="MAJOR FACILITATOR SUPERFAMILY DOMAIN-CONTAINING PROTEIN 1"/>
    <property type="match status" value="1"/>
</dbReference>
<evidence type="ECO:0000256" key="2">
    <source>
        <dbReference type="ARBA" id="ARBA00008335"/>
    </source>
</evidence>
<protein>
    <recommendedName>
        <fullName evidence="21">Lysosomal dipeptide transporter MFSD1</fullName>
    </recommendedName>
    <alternativeName>
        <fullName evidence="22">Major facilitator superfamily domain-containing protein 1</fullName>
    </alternativeName>
</protein>
<evidence type="ECO:0000256" key="9">
    <source>
        <dbReference type="ARBA" id="ARBA00044878"/>
    </source>
</evidence>
<keyword evidence="5 25" id="KW-1133">Transmembrane helix</keyword>
<accession>A0ABM5UUK5</accession>
<evidence type="ECO:0000256" key="1">
    <source>
        <dbReference type="ARBA" id="ARBA00004155"/>
    </source>
</evidence>